<feature type="signal peptide" evidence="3">
    <location>
        <begin position="1"/>
        <end position="22"/>
    </location>
</feature>
<accession>A0A7S1WSZ5</accession>
<dbReference type="EMBL" id="HBGE01104798">
    <property type="protein sequence ID" value="CAD9185676.1"/>
    <property type="molecule type" value="Transcribed_RNA"/>
</dbReference>
<protein>
    <submittedName>
        <fullName evidence="4">Uncharacterized protein</fullName>
    </submittedName>
</protein>
<feature type="chain" id="PRO_5030590360" evidence="3">
    <location>
        <begin position="23"/>
        <end position="738"/>
    </location>
</feature>
<name>A0A7S1WSZ5_ALECA</name>
<gene>
    <name evidence="4" type="ORF">ACAT0790_LOCUS62450</name>
</gene>
<keyword evidence="1" id="KW-0175">Coiled coil</keyword>
<feature type="region of interest" description="Disordered" evidence="2">
    <location>
        <begin position="243"/>
        <end position="263"/>
    </location>
</feature>
<evidence type="ECO:0000256" key="1">
    <source>
        <dbReference type="SAM" id="Coils"/>
    </source>
</evidence>
<proteinExistence type="predicted"/>
<feature type="coiled-coil region" evidence="1">
    <location>
        <begin position="77"/>
        <end position="104"/>
    </location>
</feature>
<evidence type="ECO:0000313" key="4">
    <source>
        <dbReference type="EMBL" id="CAD9185676.1"/>
    </source>
</evidence>
<evidence type="ECO:0000256" key="2">
    <source>
        <dbReference type="SAM" id="MobiDB-lite"/>
    </source>
</evidence>
<feature type="compositionally biased region" description="Polar residues" evidence="2">
    <location>
        <begin position="253"/>
        <end position="263"/>
    </location>
</feature>
<dbReference type="AlphaFoldDB" id="A0A7S1WSZ5"/>
<reference evidence="4" key="1">
    <citation type="submission" date="2021-01" db="EMBL/GenBank/DDBJ databases">
        <authorList>
            <person name="Corre E."/>
            <person name="Pelletier E."/>
            <person name="Niang G."/>
            <person name="Scheremetjew M."/>
            <person name="Finn R."/>
            <person name="Kale V."/>
            <person name="Holt S."/>
            <person name="Cochrane G."/>
            <person name="Meng A."/>
            <person name="Brown T."/>
            <person name="Cohen L."/>
        </authorList>
    </citation>
    <scope>NUCLEOTIDE SEQUENCE</scope>
    <source>
        <strain evidence="4">OF101</strain>
    </source>
</reference>
<feature type="region of interest" description="Disordered" evidence="2">
    <location>
        <begin position="581"/>
        <end position="607"/>
    </location>
</feature>
<keyword evidence="3" id="KW-0732">Signal</keyword>
<organism evidence="4">
    <name type="scientific">Alexandrium catenella</name>
    <name type="common">Red tide dinoflagellate</name>
    <name type="synonym">Gonyaulax catenella</name>
    <dbReference type="NCBI Taxonomy" id="2925"/>
    <lineage>
        <taxon>Eukaryota</taxon>
        <taxon>Sar</taxon>
        <taxon>Alveolata</taxon>
        <taxon>Dinophyceae</taxon>
        <taxon>Gonyaulacales</taxon>
        <taxon>Pyrocystaceae</taxon>
        <taxon>Alexandrium</taxon>
    </lineage>
</organism>
<sequence>MAGRCALLLASLCAGLLSPVLAARTRQPAASSAISADMRPIRKVITLIQEMKVQAEKDAEADSVAYEKYMCWCTTNRKEKTAAITNAEQRIDELSIALDEGKAKEGAFKSEIASLADDIGSDKDALATATSVREKEKEAFLAEEADMKETRSLLAQAIEVLAKVQLLQKQGHAAENERQRAAEMLVQLRSVIQERLPKFRDVMQRDLFDVFGSLPSGAQEPHAFRGAFQQVQLLPWEKTEEQLGKEAKPNDLNGLSSGAKSYNSRSGSIAGMLEEMGDEFARDLFEAQKQDLEKEAEFQNLRAAKLGEIKAASDRKGQKEASLAATLDQAAKDVEEKQSTEEATAADQAFMATLEKNCASEDDEYKSRAAIRSEEIRALGEVLKILTDDTARDLYAKTESFVQLGAISSGQASTQASAQAHAVQRAVQRIAKTANKGHSWALLSLAVRMQLDVFTKVKETMDKMLAELAKQQKEEYAKWESCKKNIDETEDSIKEGDNLKEDLGEKHQAVSDEIQTLTSEIAQLQKDIADVEISLKQAGEDRKAQNGVYQTSIADQRATTNILMKAQERLATFYSLEQTGTRAHREVRQEPGAAAPPPPASGKAYSKSALSGGVMQLLAKIVKDAEVAEKELEMSEQKAQEDYAAFVQTAGSTIEANRDAVRQREARLAQSKGEKSETEQAQLANDDDLAKLGDLLKAHHVGCDYLLKYFDVRQQARAEEIDAIKDAKAILSGSNFDS</sequence>
<evidence type="ECO:0000256" key="3">
    <source>
        <dbReference type="SAM" id="SignalP"/>
    </source>
</evidence>
<feature type="coiled-coil region" evidence="1">
    <location>
        <begin position="500"/>
        <end position="541"/>
    </location>
</feature>